<organism evidence="1">
    <name type="scientific">hydrocarbon metagenome</name>
    <dbReference type="NCBI Taxonomy" id="938273"/>
    <lineage>
        <taxon>unclassified sequences</taxon>
        <taxon>metagenomes</taxon>
        <taxon>ecological metagenomes</taxon>
    </lineage>
</organism>
<sequence length="49" mass="5495">MIMAKDSAFILLRLGRNSPGLTVRETTLKDGDFPLRPSQSYKLNTIQSN</sequence>
<dbReference type="EMBL" id="LNQE01001494">
    <property type="protein sequence ID" value="KUG16501.1"/>
    <property type="molecule type" value="Genomic_DNA"/>
</dbReference>
<gene>
    <name evidence="1" type="ORF">ASZ90_013833</name>
</gene>
<proteinExistence type="predicted"/>
<evidence type="ECO:0000313" key="1">
    <source>
        <dbReference type="EMBL" id="KUG16501.1"/>
    </source>
</evidence>
<reference evidence="1" key="1">
    <citation type="journal article" date="2015" name="Proc. Natl. Acad. Sci. U.S.A.">
        <title>Networks of energetic and metabolic interactions define dynamics in microbial communities.</title>
        <authorList>
            <person name="Embree M."/>
            <person name="Liu J.K."/>
            <person name="Al-Bassam M.M."/>
            <person name="Zengler K."/>
        </authorList>
    </citation>
    <scope>NUCLEOTIDE SEQUENCE</scope>
</reference>
<comment type="caution">
    <text evidence="1">The sequence shown here is derived from an EMBL/GenBank/DDBJ whole genome shotgun (WGS) entry which is preliminary data.</text>
</comment>
<accession>A0A0W8F6M9</accession>
<dbReference type="AlphaFoldDB" id="A0A0W8F6M9"/>
<name>A0A0W8F6M9_9ZZZZ</name>
<protein>
    <submittedName>
        <fullName evidence="1">Uncharacterized protein</fullName>
    </submittedName>
</protein>